<evidence type="ECO:0000313" key="4">
    <source>
        <dbReference type="EMBL" id="KFI65810.1"/>
    </source>
</evidence>
<comment type="similarity">
    <text evidence="1">Belongs to the LytR/CpsA/Psr (LCP) family.</text>
</comment>
<dbReference type="Gene3D" id="3.40.630.190">
    <property type="entry name" value="LCP protein"/>
    <property type="match status" value="1"/>
</dbReference>
<evidence type="ECO:0000259" key="3">
    <source>
        <dbReference type="Pfam" id="PF03816"/>
    </source>
</evidence>
<comment type="caution">
    <text evidence="4">The sequence shown here is derived from an EMBL/GenBank/DDBJ whole genome shotgun (WGS) entry which is preliminary data.</text>
</comment>
<feature type="domain" description="Cell envelope-related transcriptional attenuator" evidence="3">
    <location>
        <begin position="102"/>
        <end position="266"/>
    </location>
</feature>
<evidence type="ECO:0000313" key="5">
    <source>
        <dbReference type="Proteomes" id="UP000029067"/>
    </source>
</evidence>
<dbReference type="PANTHER" id="PTHR33392:SF6">
    <property type="entry name" value="POLYISOPRENYL-TEICHOIC ACID--PEPTIDOGLYCAN TEICHOIC ACID TRANSFERASE TAGU"/>
    <property type="match status" value="1"/>
</dbReference>
<dbReference type="eggNOG" id="COG1316">
    <property type="taxonomic scope" value="Bacteria"/>
</dbReference>
<keyword evidence="5" id="KW-1185">Reference proteome</keyword>
<protein>
    <submittedName>
        <fullName evidence="4">Transcriptional regulator</fullName>
    </submittedName>
</protein>
<dbReference type="InterPro" id="IPR050922">
    <property type="entry name" value="LytR/CpsA/Psr_CW_biosynth"/>
</dbReference>
<dbReference type="STRING" id="1688.BCUN_0305"/>
<name>A0A087B460_9BIFI</name>
<dbReference type="NCBIfam" id="TIGR00350">
    <property type="entry name" value="lytR_cpsA_psr"/>
    <property type="match status" value="1"/>
</dbReference>
<accession>A0A087B460</accession>
<dbReference type="InterPro" id="IPR004474">
    <property type="entry name" value="LytR_CpsA_psr"/>
</dbReference>
<feature type="region of interest" description="Disordered" evidence="2">
    <location>
        <begin position="350"/>
        <end position="435"/>
    </location>
</feature>
<evidence type="ECO:0000256" key="2">
    <source>
        <dbReference type="SAM" id="MobiDB-lite"/>
    </source>
</evidence>
<gene>
    <name evidence="4" type="ORF">BCUN_0305</name>
</gene>
<sequence length="465" mass="49789">MRMHPHHSAVAYRIRHRILRLVACIVIAVLAFGGAAAYATWLNINGVVQTNRVESLVEGGEDEVLDPNSGKAISFVVIGQDTRDGDNAALSGGTEADIGLHNADTTMVVEIGPNRQFINIVSIPRDSIVDVPSCRTSKGTVPAQYGIMFNTIFSTAYQEGGDLSSAASCTVNAVNALTGLHISNFIVVDFKGLTDMIDALGGVDVCIPVDTVDANTELDLKKGMQHLDGRQATNYARMRKGTGTDGSDIMRTTRQQYLIKSIFREAISKNLFTQTSQLYQLAIAALNSLNISDGMANTNALMGLAFSLRNLQFSHIYAQTVPIIQAPFDPNRVVWADSAKEVWKKFQEDKPLYGDDSSDQEEAQGNGSTASASPSESASQEPEPTPEGSSSEESSPAPSSTPTPTVDPVTGLITMPDGTLVDPNTNGIVDPENGTIKDQDTGQYIGIADDYLNNTVCAVQPNKQD</sequence>
<feature type="compositionally biased region" description="Low complexity" evidence="2">
    <location>
        <begin position="368"/>
        <end position="404"/>
    </location>
</feature>
<dbReference type="EMBL" id="JGYV01000001">
    <property type="protein sequence ID" value="KFI65810.1"/>
    <property type="molecule type" value="Genomic_DNA"/>
</dbReference>
<dbReference type="Pfam" id="PF03816">
    <property type="entry name" value="LytR_cpsA_psr"/>
    <property type="match status" value="1"/>
</dbReference>
<evidence type="ECO:0000256" key="1">
    <source>
        <dbReference type="ARBA" id="ARBA00006068"/>
    </source>
</evidence>
<dbReference type="PANTHER" id="PTHR33392">
    <property type="entry name" value="POLYISOPRENYL-TEICHOIC ACID--PEPTIDOGLYCAN TEICHOIC ACID TRANSFERASE TAGU"/>
    <property type="match status" value="1"/>
</dbReference>
<dbReference type="Proteomes" id="UP000029067">
    <property type="component" value="Unassembled WGS sequence"/>
</dbReference>
<reference evidence="4 5" key="1">
    <citation type="submission" date="2014-03" db="EMBL/GenBank/DDBJ databases">
        <title>Genomics of Bifidobacteria.</title>
        <authorList>
            <person name="Ventura M."/>
            <person name="Milani C."/>
            <person name="Lugli G.A."/>
        </authorList>
    </citation>
    <scope>NUCLEOTIDE SEQUENCE [LARGE SCALE GENOMIC DNA]</scope>
    <source>
        <strain evidence="4 5">LMG 10738</strain>
    </source>
</reference>
<proteinExistence type="inferred from homology"/>
<organism evidence="4 5">
    <name type="scientific">Bifidobacterium cuniculi</name>
    <dbReference type="NCBI Taxonomy" id="1688"/>
    <lineage>
        <taxon>Bacteria</taxon>
        <taxon>Bacillati</taxon>
        <taxon>Actinomycetota</taxon>
        <taxon>Actinomycetes</taxon>
        <taxon>Bifidobacteriales</taxon>
        <taxon>Bifidobacteriaceae</taxon>
        <taxon>Bifidobacterium</taxon>
    </lineage>
</organism>
<dbReference type="AlphaFoldDB" id="A0A087B460"/>